<evidence type="ECO:0000313" key="3">
    <source>
        <dbReference type="Proteomes" id="UP000515733"/>
    </source>
</evidence>
<reference evidence="2 3" key="1">
    <citation type="submission" date="2020-03" db="EMBL/GenBank/DDBJ databases">
        <authorList>
            <consortium name="Genoscope - CEA"/>
            <person name="William W."/>
        </authorList>
    </citation>
    <scope>NUCLEOTIDE SEQUENCE [LARGE SCALE GENOMIC DNA]</scope>
    <source>
        <strain evidence="3">DSM 16959</strain>
    </source>
</reference>
<evidence type="ECO:0000256" key="1">
    <source>
        <dbReference type="SAM" id="MobiDB-lite"/>
    </source>
</evidence>
<keyword evidence="3" id="KW-1185">Reference proteome</keyword>
<dbReference type="Proteomes" id="UP000515733">
    <property type="component" value="Chromosome"/>
</dbReference>
<gene>
    <name evidence="2" type="ORF">DENOEST_0601</name>
</gene>
<accession>A0A6S6XPG0</accession>
<protein>
    <submittedName>
        <fullName evidence="2">Uncharacterized protein</fullName>
    </submittedName>
</protein>
<dbReference type="KEGG" id="doe:DENOEST_0601"/>
<name>A0A6S6XPG0_9PROT</name>
<dbReference type="AlphaFoldDB" id="A0A6S6XPG0"/>
<evidence type="ECO:0000313" key="2">
    <source>
        <dbReference type="EMBL" id="CAB1367766.1"/>
    </source>
</evidence>
<dbReference type="EMBL" id="LR778301">
    <property type="protein sequence ID" value="CAB1367766.1"/>
    <property type="molecule type" value="Genomic_DNA"/>
</dbReference>
<feature type="compositionally biased region" description="Basic and acidic residues" evidence="1">
    <location>
        <begin position="11"/>
        <end position="22"/>
    </location>
</feature>
<feature type="region of interest" description="Disordered" evidence="1">
    <location>
        <begin position="1"/>
        <end position="23"/>
    </location>
</feature>
<proteinExistence type="predicted"/>
<organism evidence="2 3">
    <name type="scientific">Denitratisoma oestradiolicum</name>
    <dbReference type="NCBI Taxonomy" id="311182"/>
    <lineage>
        <taxon>Bacteria</taxon>
        <taxon>Pseudomonadati</taxon>
        <taxon>Pseudomonadota</taxon>
        <taxon>Betaproteobacteria</taxon>
        <taxon>Nitrosomonadales</taxon>
        <taxon>Sterolibacteriaceae</taxon>
        <taxon>Denitratisoma</taxon>
    </lineage>
</organism>
<sequence>MRGGDASQPDLQRRADGGERLSHRAFHAPTITARQYWRAVLLSGPTVPGNGQSVVFVA</sequence>